<dbReference type="Gene3D" id="1.20.1640.10">
    <property type="entry name" value="Multidrug efflux transporter AcrB transmembrane domain"/>
    <property type="match status" value="2"/>
</dbReference>
<evidence type="ECO:0000256" key="3">
    <source>
        <dbReference type="ARBA" id="ARBA00022475"/>
    </source>
</evidence>
<name>A0A370GPR6_9NOCA</name>
<evidence type="ECO:0000313" key="11">
    <source>
        <dbReference type="Proteomes" id="UP000255355"/>
    </source>
</evidence>
<dbReference type="Proteomes" id="UP000255355">
    <property type="component" value="Unassembled WGS sequence"/>
</dbReference>
<keyword evidence="6 8" id="KW-0472">Membrane</keyword>
<feature type="transmembrane region" description="Helical" evidence="8">
    <location>
        <begin position="587"/>
        <end position="608"/>
    </location>
</feature>
<evidence type="ECO:0000256" key="2">
    <source>
        <dbReference type="ARBA" id="ARBA00010157"/>
    </source>
</evidence>
<evidence type="ECO:0000256" key="5">
    <source>
        <dbReference type="ARBA" id="ARBA00022989"/>
    </source>
</evidence>
<feature type="transmembrane region" description="Helical" evidence="8">
    <location>
        <begin position="201"/>
        <end position="221"/>
    </location>
</feature>
<feature type="transmembrane region" description="Helical" evidence="8">
    <location>
        <begin position="304"/>
        <end position="327"/>
    </location>
</feature>
<dbReference type="RefSeq" id="WP_068019846.1">
    <property type="nucleotide sequence ID" value="NZ_QQAZ01000013.1"/>
</dbReference>
<keyword evidence="5 8" id="KW-1133">Transmembrane helix</keyword>
<feature type="transmembrane region" description="Helical" evidence="8">
    <location>
        <begin position="366"/>
        <end position="389"/>
    </location>
</feature>
<dbReference type="PANTHER" id="PTHR33406:SF11">
    <property type="entry name" value="MEMBRANE PROTEIN SCO6666-RELATED"/>
    <property type="match status" value="1"/>
</dbReference>
<feature type="domain" description="Membrane transport protein MMPL" evidence="9">
    <location>
        <begin position="81"/>
        <end position="366"/>
    </location>
</feature>
<comment type="caution">
    <text evidence="10">The sequence shown here is derived from an EMBL/GenBank/DDBJ whole genome shotgun (WGS) entry which is preliminary data.</text>
</comment>
<gene>
    <name evidence="10" type="ORF">DFR68_11315</name>
</gene>
<dbReference type="EMBL" id="QQAZ01000013">
    <property type="protein sequence ID" value="RDI45246.1"/>
    <property type="molecule type" value="Genomic_DNA"/>
</dbReference>
<dbReference type="Pfam" id="PF03176">
    <property type="entry name" value="MMPL"/>
    <property type="match status" value="2"/>
</dbReference>
<dbReference type="GO" id="GO:0005886">
    <property type="term" value="C:plasma membrane"/>
    <property type="evidence" value="ECO:0007669"/>
    <property type="project" value="UniProtKB-SubCell"/>
</dbReference>
<feature type="transmembrane region" description="Helical" evidence="8">
    <location>
        <begin position="15"/>
        <end position="38"/>
    </location>
</feature>
<feature type="transmembrane region" description="Helical" evidence="8">
    <location>
        <begin position="660"/>
        <end position="679"/>
    </location>
</feature>
<comment type="subcellular location">
    <subcellularLocation>
        <location evidence="1">Cell membrane</location>
        <topology evidence="1">Multi-pass membrane protein</topology>
    </subcellularLocation>
</comment>
<feature type="region of interest" description="Disordered" evidence="7">
    <location>
        <begin position="710"/>
        <end position="729"/>
    </location>
</feature>
<dbReference type="PANTHER" id="PTHR33406">
    <property type="entry name" value="MEMBRANE PROTEIN MJ1562-RELATED"/>
    <property type="match status" value="1"/>
</dbReference>
<evidence type="ECO:0000256" key="8">
    <source>
        <dbReference type="SAM" id="Phobius"/>
    </source>
</evidence>
<dbReference type="SUPFAM" id="SSF82866">
    <property type="entry name" value="Multidrug efflux transporter AcrB transmembrane domain"/>
    <property type="match status" value="2"/>
</dbReference>
<feature type="transmembrane region" description="Helical" evidence="8">
    <location>
        <begin position="227"/>
        <end position="249"/>
    </location>
</feature>
<dbReference type="InterPro" id="IPR004869">
    <property type="entry name" value="MMPL_dom"/>
</dbReference>
<evidence type="ECO:0000256" key="1">
    <source>
        <dbReference type="ARBA" id="ARBA00004651"/>
    </source>
</evidence>
<keyword evidence="4 8" id="KW-0812">Transmembrane</keyword>
<keyword evidence="3" id="KW-1003">Cell membrane</keyword>
<evidence type="ECO:0000256" key="4">
    <source>
        <dbReference type="ARBA" id="ARBA00022692"/>
    </source>
</evidence>
<comment type="similarity">
    <text evidence="2">Belongs to the resistance-nodulation-cell division (RND) (TC 2.A.6) family. MmpL subfamily.</text>
</comment>
<sequence>MFSAIGEFGARRRRLVIIGSVLFFILAAFWGTGAFGSLSAGAGFEDPNSESGRADAALAGPLGRQTADLVVLYEHPSLTVDQPEFATAVANAVATVPSGAVVSLETYWTRHDPAFVSNDRHASYVTIQLPSTNEYQRVRQFRAIEEGLTSPELQTRFGGLTAMTGQVNERNSRDIVRAEILSIPILLILMVVVFRSFVAAILPFAVALIVTAGSFVALRVFTMFTNVSAFAINIVTVLALGLAIDYGLLMVSRFREQLALGSSVDEAVRITTATAGRTILFSGLTAGASFGCLTLFPANFLSSMGYAGISVALFAVLGSLFLMPALLRIVGRKIDSLRVPLPLRSRPDATDGRWSRVARMIMRRPVVATVVIVAALLGLGAPVLSANWARPGDWVLPPTADARAVTDRLASDFEQDPARVMTVVVRTPGPSEDPATRSAMDSYASRLAEVPDIADATATGRADDLTRITLHYSIDPQSRQARAMVDGVHAVAPPDGATVLVTGMPASRFGIIEMISSRLPLMLLYIALVSFVVMFLAFGSVLLPIKAMLLNLLSLSAAFGVIKLVFQDGFLHDQLGFVPVGAVDVNFPVFIVAIAFGLAMDYEVFLLARIREHWVRTGDVETSIAVGVQQTSRIVTGAVLLMLVVIGGWVFASVTLLKMVGVGLVVAILVDATVVRGLLVPASMKLLGRWAWWAPAPLARWWERNGLREDAGPAPGPAKSEPETVAVRT</sequence>
<feature type="domain" description="Membrane transport protein MMPL" evidence="9">
    <location>
        <begin position="396"/>
        <end position="714"/>
    </location>
</feature>
<feature type="transmembrane region" description="Helical" evidence="8">
    <location>
        <begin position="634"/>
        <end position="654"/>
    </location>
</feature>
<organism evidence="10 11">
    <name type="scientific">Nocardia mexicana</name>
    <dbReference type="NCBI Taxonomy" id="279262"/>
    <lineage>
        <taxon>Bacteria</taxon>
        <taxon>Bacillati</taxon>
        <taxon>Actinomycetota</taxon>
        <taxon>Actinomycetes</taxon>
        <taxon>Mycobacteriales</taxon>
        <taxon>Nocardiaceae</taxon>
        <taxon>Nocardia</taxon>
    </lineage>
</organism>
<keyword evidence="11" id="KW-1185">Reference proteome</keyword>
<evidence type="ECO:0000313" key="10">
    <source>
        <dbReference type="EMBL" id="RDI45246.1"/>
    </source>
</evidence>
<feature type="transmembrane region" description="Helical" evidence="8">
    <location>
        <begin position="522"/>
        <end position="542"/>
    </location>
</feature>
<dbReference type="InterPro" id="IPR050545">
    <property type="entry name" value="Mycobact_MmpL"/>
</dbReference>
<accession>A0A370GPR6</accession>
<evidence type="ECO:0000256" key="6">
    <source>
        <dbReference type="ARBA" id="ARBA00023136"/>
    </source>
</evidence>
<dbReference type="OrthoDB" id="7051771at2"/>
<feature type="transmembrane region" description="Helical" evidence="8">
    <location>
        <begin position="549"/>
        <end position="567"/>
    </location>
</feature>
<feature type="transmembrane region" description="Helical" evidence="8">
    <location>
        <begin position="175"/>
        <end position="194"/>
    </location>
</feature>
<evidence type="ECO:0000256" key="7">
    <source>
        <dbReference type="SAM" id="MobiDB-lite"/>
    </source>
</evidence>
<feature type="transmembrane region" description="Helical" evidence="8">
    <location>
        <begin position="279"/>
        <end position="298"/>
    </location>
</feature>
<evidence type="ECO:0000259" key="9">
    <source>
        <dbReference type="Pfam" id="PF03176"/>
    </source>
</evidence>
<proteinExistence type="inferred from homology"/>
<protein>
    <submittedName>
        <fullName evidence="10">RND superfamily putative drug exporter</fullName>
    </submittedName>
</protein>
<reference evidence="10 11" key="1">
    <citation type="submission" date="2018-07" db="EMBL/GenBank/DDBJ databases">
        <title>Genomic Encyclopedia of Type Strains, Phase IV (KMG-IV): sequencing the most valuable type-strain genomes for metagenomic binning, comparative biology and taxonomic classification.</title>
        <authorList>
            <person name="Goeker M."/>
        </authorList>
    </citation>
    <scope>NUCLEOTIDE SEQUENCE [LARGE SCALE GENOMIC DNA]</scope>
    <source>
        <strain evidence="10 11">DSM 44952</strain>
    </source>
</reference>
<dbReference type="AlphaFoldDB" id="A0A370GPR6"/>